<protein>
    <submittedName>
        <fullName evidence="1">Uncharacterized protein</fullName>
    </submittedName>
</protein>
<evidence type="ECO:0000313" key="1">
    <source>
        <dbReference type="EMBL" id="ARF11645.1"/>
    </source>
</evidence>
<proteinExistence type="predicted"/>
<sequence length="62" mass="7642">MLKNDLINALRELARLHPYTENIGYIWKNPLNPRSRGIRWKRKDLELFRQFQKEIQIIIHDK</sequence>
<dbReference type="EMBL" id="KY684109">
    <property type="protein sequence ID" value="ARF11645.1"/>
    <property type="molecule type" value="Genomic_DNA"/>
</dbReference>
<reference evidence="1" key="1">
    <citation type="journal article" date="2017" name="Science">
        <title>Giant viruses with an expanded complement of translation system components.</title>
        <authorList>
            <person name="Schulz F."/>
            <person name="Yutin N."/>
            <person name="Ivanova N.N."/>
            <person name="Ortega D.R."/>
            <person name="Lee T.K."/>
            <person name="Vierheilig J."/>
            <person name="Daims H."/>
            <person name="Horn M."/>
            <person name="Wagner M."/>
            <person name="Jensen G.J."/>
            <person name="Kyrpides N.C."/>
            <person name="Koonin E.V."/>
            <person name="Woyke T."/>
        </authorList>
    </citation>
    <scope>NUCLEOTIDE SEQUENCE</scope>
    <source>
        <strain evidence="1">KNV1</strain>
    </source>
</reference>
<gene>
    <name evidence="1" type="ORF">Klosneuvirus_2_81</name>
</gene>
<accession>A0A1V0SIU7</accession>
<name>A0A1V0SIU7_9VIRU</name>
<organism evidence="1">
    <name type="scientific">Klosneuvirus KNV1</name>
    <dbReference type="NCBI Taxonomy" id="1977640"/>
    <lineage>
        <taxon>Viruses</taxon>
        <taxon>Varidnaviria</taxon>
        <taxon>Bamfordvirae</taxon>
        <taxon>Nucleocytoviricota</taxon>
        <taxon>Megaviricetes</taxon>
        <taxon>Imitervirales</taxon>
        <taxon>Mimiviridae</taxon>
        <taxon>Klosneuvirinae</taxon>
        <taxon>Klosneuvirus</taxon>
    </lineage>
</organism>